<dbReference type="SUPFAM" id="SSF161098">
    <property type="entry name" value="MetI-like"/>
    <property type="match status" value="1"/>
</dbReference>
<keyword evidence="5 7" id="KW-1133">Transmembrane helix</keyword>
<keyword evidence="3" id="KW-1003">Cell membrane</keyword>
<dbReference type="PANTHER" id="PTHR43163:SF9">
    <property type="entry name" value="ABC TRANSPORTER PERMEASE PROTEIN"/>
    <property type="match status" value="1"/>
</dbReference>
<dbReference type="Pfam" id="PF00528">
    <property type="entry name" value="BPD_transp_1"/>
    <property type="match status" value="1"/>
</dbReference>
<feature type="transmembrane region" description="Helical" evidence="7">
    <location>
        <begin position="247"/>
        <end position="273"/>
    </location>
</feature>
<comment type="similarity">
    <text evidence="7">Belongs to the binding-protein-dependent transport system permease family.</text>
</comment>
<dbReference type="InterPro" id="IPR000515">
    <property type="entry name" value="MetI-like"/>
</dbReference>
<feature type="transmembrane region" description="Helical" evidence="7">
    <location>
        <begin position="293"/>
        <end position="319"/>
    </location>
</feature>
<proteinExistence type="inferred from homology"/>
<evidence type="ECO:0000256" key="3">
    <source>
        <dbReference type="ARBA" id="ARBA00022475"/>
    </source>
</evidence>
<evidence type="ECO:0000256" key="7">
    <source>
        <dbReference type="RuleBase" id="RU363032"/>
    </source>
</evidence>
<reference evidence="9 10" key="1">
    <citation type="submission" date="2024-09" db="EMBL/GenBank/DDBJ databases">
        <authorList>
            <person name="Sun Q."/>
            <person name="Mori K."/>
        </authorList>
    </citation>
    <scope>NUCLEOTIDE SEQUENCE [LARGE SCALE GENOMIC DNA]</scope>
    <source>
        <strain evidence="9 10">CCM 7228</strain>
    </source>
</reference>
<protein>
    <submittedName>
        <fullName evidence="9">ABC transporter permease</fullName>
    </submittedName>
</protein>
<feature type="transmembrane region" description="Helical" evidence="7">
    <location>
        <begin position="185"/>
        <end position="206"/>
    </location>
</feature>
<dbReference type="Pfam" id="PF19300">
    <property type="entry name" value="BPD_transp_1_N"/>
    <property type="match status" value="1"/>
</dbReference>
<name>A0ABV6GGR4_9BACI</name>
<feature type="domain" description="ABC transmembrane type-1" evidence="8">
    <location>
        <begin position="98"/>
        <end position="312"/>
    </location>
</feature>
<evidence type="ECO:0000256" key="1">
    <source>
        <dbReference type="ARBA" id="ARBA00004651"/>
    </source>
</evidence>
<keyword evidence="4 7" id="KW-0812">Transmembrane</keyword>
<evidence type="ECO:0000256" key="5">
    <source>
        <dbReference type="ARBA" id="ARBA00022989"/>
    </source>
</evidence>
<dbReference type="CDD" id="cd06261">
    <property type="entry name" value="TM_PBP2"/>
    <property type="match status" value="1"/>
</dbReference>
<evidence type="ECO:0000256" key="2">
    <source>
        <dbReference type="ARBA" id="ARBA00022448"/>
    </source>
</evidence>
<evidence type="ECO:0000313" key="9">
    <source>
        <dbReference type="EMBL" id="MFC0272858.1"/>
    </source>
</evidence>
<sequence length="326" mass="36318">MKGLRGFIVKRIAQSVITLFILLSILFFMFRILPGDPTTMFVDAALPVEAQEAVLQQFGLDKPLGEQYWVYMKNFVQGEFGISFTSREPVIDVISDYLVATIILMGFTVGLALILGILGGALAAWYRGTKFEAIVVSIALFFRSAPIFWIGMVALSFFSYKLGWFPTGGMNMPGQQFSGFFDKYFTIQFLSHLALPVIVGAAYYIASPLLIMRSSMISIMEEDFIEMSRAKGLKSRAILFKHAARNALLPVVTEIALLIGFAIGGQVLLEVVFNWPGIGRLIVDSVQRNDYPVAQATFFLMGVIVVFLNLISDILYGYLDPRVTYK</sequence>
<accession>A0ABV6GGR4</accession>
<gene>
    <name evidence="9" type="ORF">ACFFIX_15615</name>
</gene>
<organism evidence="9 10">
    <name type="scientific">Metabacillus herbersteinensis</name>
    <dbReference type="NCBI Taxonomy" id="283816"/>
    <lineage>
        <taxon>Bacteria</taxon>
        <taxon>Bacillati</taxon>
        <taxon>Bacillota</taxon>
        <taxon>Bacilli</taxon>
        <taxon>Bacillales</taxon>
        <taxon>Bacillaceae</taxon>
        <taxon>Metabacillus</taxon>
    </lineage>
</organism>
<dbReference type="PROSITE" id="PS50928">
    <property type="entry name" value="ABC_TM1"/>
    <property type="match status" value="1"/>
</dbReference>
<keyword evidence="2 7" id="KW-0813">Transport</keyword>
<evidence type="ECO:0000256" key="4">
    <source>
        <dbReference type="ARBA" id="ARBA00022692"/>
    </source>
</evidence>
<keyword evidence="6 7" id="KW-0472">Membrane</keyword>
<dbReference type="InterPro" id="IPR035906">
    <property type="entry name" value="MetI-like_sf"/>
</dbReference>
<dbReference type="InterPro" id="IPR045621">
    <property type="entry name" value="BPD_transp_1_N"/>
</dbReference>
<evidence type="ECO:0000259" key="8">
    <source>
        <dbReference type="PROSITE" id="PS50928"/>
    </source>
</evidence>
<dbReference type="EMBL" id="JBHLVO010000013">
    <property type="protein sequence ID" value="MFC0272858.1"/>
    <property type="molecule type" value="Genomic_DNA"/>
</dbReference>
<dbReference type="Proteomes" id="UP001589854">
    <property type="component" value="Unassembled WGS sequence"/>
</dbReference>
<evidence type="ECO:0000313" key="10">
    <source>
        <dbReference type="Proteomes" id="UP001589854"/>
    </source>
</evidence>
<keyword evidence="10" id="KW-1185">Reference proteome</keyword>
<evidence type="ECO:0000256" key="6">
    <source>
        <dbReference type="ARBA" id="ARBA00023136"/>
    </source>
</evidence>
<feature type="transmembrane region" description="Helical" evidence="7">
    <location>
        <begin position="97"/>
        <end position="126"/>
    </location>
</feature>
<comment type="caution">
    <text evidence="9">The sequence shown here is derived from an EMBL/GenBank/DDBJ whole genome shotgun (WGS) entry which is preliminary data.</text>
</comment>
<dbReference type="RefSeq" id="WP_378935590.1">
    <property type="nucleotide sequence ID" value="NZ_JBHLVO010000013.1"/>
</dbReference>
<comment type="subcellular location">
    <subcellularLocation>
        <location evidence="1 7">Cell membrane</location>
        <topology evidence="1 7">Multi-pass membrane protein</topology>
    </subcellularLocation>
</comment>
<dbReference type="PANTHER" id="PTHR43163">
    <property type="entry name" value="DIPEPTIDE TRANSPORT SYSTEM PERMEASE PROTEIN DPPB-RELATED"/>
    <property type="match status" value="1"/>
</dbReference>
<feature type="transmembrane region" description="Helical" evidence="7">
    <location>
        <begin position="12"/>
        <end position="33"/>
    </location>
</feature>
<dbReference type="Gene3D" id="1.10.3720.10">
    <property type="entry name" value="MetI-like"/>
    <property type="match status" value="1"/>
</dbReference>